<keyword evidence="2" id="KW-1185">Reference proteome</keyword>
<proteinExistence type="predicted"/>
<reference evidence="1" key="1">
    <citation type="submission" date="2025-08" db="UniProtKB">
        <authorList>
            <consortium name="Ensembl"/>
        </authorList>
    </citation>
    <scope>IDENTIFICATION</scope>
</reference>
<protein>
    <submittedName>
        <fullName evidence="1">Uncharacterized protein</fullName>
    </submittedName>
</protein>
<sequence>MGDFVKIAENENDDAVEVPVEKNGTLLVSNVAASYSYCKLPTVRMGTKPKWTDMCYANP</sequence>
<dbReference type="AlphaFoldDB" id="A0A8C4X0W3"/>
<dbReference type="Ensembl" id="ENSEBUT00000025110.1">
    <property type="protein sequence ID" value="ENSEBUP00000024534.1"/>
    <property type="gene ID" value="ENSEBUG00000015135.1"/>
</dbReference>
<dbReference type="Proteomes" id="UP000694388">
    <property type="component" value="Unplaced"/>
</dbReference>
<evidence type="ECO:0000313" key="2">
    <source>
        <dbReference type="Proteomes" id="UP000694388"/>
    </source>
</evidence>
<accession>A0A8C4X0W3</accession>
<organism evidence="1 2">
    <name type="scientific">Eptatretus burgeri</name>
    <name type="common">Inshore hagfish</name>
    <dbReference type="NCBI Taxonomy" id="7764"/>
    <lineage>
        <taxon>Eukaryota</taxon>
        <taxon>Metazoa</taxon>
        <taxon>Chordata</taxon>
        <taxon>Craniata</taxon>
        <taxon>Vertebrata</taxon>
        <taxon>Cyclostomata</taxon>
        <taxon>Myxini</taxon>
        <taxon>Myxiniformes</taxon>
        <taxon>Myxinidae</taxon>
        <taxon>Eptatretinae</taxon>
        <taxon>Eptatretus</taxon>
    </lineage>
</organism>
<reference evidence="1" key="2">
    <citation type="submission" date="2025-09" db="UniProtKB">
        <authorList>
            <consortium name="Ensembl"/>
        </authorList>
    </citation>
    <scope>IDENTIFICATION</scope>
</reference>
<evidence type="ECO:0000313" key="1">
    <source>
        <dbReference type="Ensembl" id="ENSEBUP00000024534.1"/>
    </source>
</evidence>
<name>A0A8C4X0W3_EPTBU</name>